<dbReference type="EMBL" id="CAVNYO010000169">
    <property type="protein sequence ID" value="CAK5270714.1"/>
    <property type="molecule type" value="Genomic_DNA"/>
</dbReference>
<protein>
    <submittedName>
        <fullName evidence="1">Uncharacterized protein</fullName>
    </submittedName>
</protein>
<reference evidence="1" key="1">
    <citation type="submission" date="2023-11" db="EMBL/GenBank/DDBJ databases">
        <authorList>
            <person name="De Vega J J."/>
            <person name="De Vega J J."/>
        </authorList>
    </citation>
    <scope>NUCLEOTIDE SEQUENCE</scope>
</reference>
<evidence type="ECO:0000313" key="2">
    <source>
        <dbReference type="Proteomes" id="UP001295794"/>
    </source>
</evidence>
<accession>A0AAD2JZJ7</accession>
<sequence length="67" mass="7635">PICRGGAYDLIHSADLWRFKPGARTSAAPLSNNAWKRRYPSSRPQAQAVVRVFQDYRLRASSDKHHV</sequence>
<comment type="caution">
    <text evidence="1">The sequence shown here is derived from an EMBL/GenBank/DDBJ whole genome shotgun (WGS) entry which is preliminary data.</text>
</comment>
<organism evidence="1 2">
    <name type="scientific">Mycena citricolor</name>
    <dbReference type="NCBI Taxonomy" id="2018698"/>
    <lineage>
        <taxon>Eukaryota</taxon>
        <taxon>Fungi</taxon>
        <taxon>Dikarya</taxon>
        <taxon>Basidiomycota</taxon>
        <taxon>Agaricomycotina</taxon>
        <taxon>Agaricomycetes</taxon>
        <taxon>Agaricomycetidae</taxon>
        <taxon>Agaricales</taxon>
        <taxon>Marasmiineae</taxon>
        <taxon>Mycenaceae</taxon>
        <taxon>Mycena</taxon>
    </lineage>
</organism>
<keyword evidence="2" id="KW-1185">Reference proteome</keyword>
<dbReference type="Proteomes" id="UP001295794">
    <property type="component" value="Unassembled WGS sequence"/>
</dbReference>
<gene>
    <name evidence="1" type="ORF">MYCIT1_LOCUS15351</name>
</gene>
<name>A0AAD2JZJ7_9AGAR</name>
<proteinExistence type="predicted"/>
<feature type="non-terminal residue" evidence="1">
    <location>
        <position position="67"/>
    </location>
</feature>
<dbReference type="AlphaFoldDB" id="A0AAD2JZJ7"/>
<evidence type="ECO:0000313" key="1">
    <source>
        <dbReference type="EMBL" id="CAK5270714.1"/>
    </source>
</evidence>